<dbReference type="OrthoDB" id="9813878at2"/>
<protein>
    <recommendedName>
        <fullName evidence="5">Tetratricopeptide repeat protein</fullName>
    </recommendedName>
</protein>
<evidence type="ECO:0000313" key="3">
    <source>
        <dbReference type="EMBL" id="TVT42622.1"/>
    </source>
</evidence>
<comment type="caution">
    <text evidence="3">The sequence shown here is derived from an EMBL/GenBank/DDBJ whole genome shotgun (WGS) entry which is preliminary data.</text>
</comment>
<evidence type="ECO:0008006" key="5">
    <source>
        <dbReference type="Google" id="ProtNLM"/>
    </source>
</evidence>
<dbReference type="Proteomes" id="UP000317624">
    <property type="component" value="Unassembled WGS sequence"/>
</dbReference>
<dbReference type="Pfam" id="PF21033">
    <property type="entry name" value="RMD1-3"/>
    <property type="match status" value="1"/>
</dbReference>
<reference evidence="3 4" key="1">
    <citation type="submission" date="2019-07" db="EMBL/GenBank/DDBJ databases">
        <title>Hymenobacter sp. straun FUR1 Genome sequencing and assembly.</title>
        <authorList>
            <person name="Chhetri G."/>
        </authorList>
    </citation>
    <scope>NUCLEOTIDE SEQUENCE [LARGE SCALE GENOMIC DNA]</scope>
    <source>
        <strain evidence="3 4">Fur1</strain>
    </source>
</reference>
<name>A0A558C1P5_9BACT</name>
<organism evidence="3 4">
    <name type="scientific">Hymenobacter setariae</name>
    <dbReference type="NCBI Taxonomy" id="2594794"/>
    <lineage>
        <taxon>Bacteria</taxon>
        <taxon>Pseudomonadati</taxon>
        <taxon>Bacteroidota</taxon>
        <taxon>Cytophagia</taxon>
        <taxon>Cytophagales</taxon>
        <taxon>Hymenobacteraceae</taxon>
        <taxon>Hymenobacter</taxon>
    </lineage>
</organism>
<keyword evidence="2" id="KW-0732">Signal</keyword>
<keyword evidence="4" id="KW-1185">Reference proteome</keyword>
<accession>A0A558C1P5</accession>
<dbReference type="Gene3D" id="1.25.40.10">
    <property type="entry name" value="Tetratricopeptide repeat domain"/>
    <property type="match status" value="1"/>
</dbReference>
<feature type="signal peptide" evidence="2">
    <location>
        <begin position="1"/>
        <end position="27"/>
    </location>
</feature>
<dbReference type="EMBL" id="VMRJ01000001">
    <property type="protein sequence ID" value="TVT42622.1"/>
    <property type="molecule type" value="Genomic_DNA"/>
</dbReference>
<feature type="region of interest" description="Disordered" evidence="1">
    <location>
        <begin position="27"/>
        <end position="58"/>
    </location>
</feature>
<dbReference type="InterPro" id="IPR049039">
    <property type="entry name" value="RMD1-3_a_helical_rpt"/>
</dbReference>
<dbReference type="InterPro" id="IPR011990">
    <property type="entry name" value="TPR-like_helical_dom_sf"/>
</dbReference>
<sequence>MSYLPPPTKLLLLALGLVAGHPRVGWAQGTTTSPPSVPATPELKPALKAGPKSKLAQPPDSVALNDYLRKAAALQLKFKDSEALAAYESALKLNQQHYGSLWHAAVLSVSIGNRYSDETRKSAYFAAAHQYAGRALALQPEAGESNYAMALALFSQAGLLSARDRLRIFKQLRTHVFLAAERRPDMPEAWQLLGRWYYRVAHYNVLEKVFSRVVLGGYPQGASSKKAMEAMEKARQLDPMRIQYCYDLARMYKYQGHRRRAITVLQEAIKLPTYTSEDLTVNRLCQQLLPPLVRAASRRDRLHARWYERMPATNKPDARE</sequence>
<evidence type="ECO:0000313" key="4">
    <source>
        <dbReference type="Proteomes" id="UP000317624"/>
    </source>
</evidence>
<dbReference type="RefSeq" id="WP_144842924.1">
    <property type="nucleotide sequence ID" value="NZ_VMRJ01000001.1"/>
</dbReference>
<evidence type="ECO:0000256" key="1">
    <source>
        <dbReference type="SAM" id="MobiDB-lite"/>
    </source>
</evidence>
<dbReference type="SUPFAM" id="SSF48452">
    <property type="entry name" value="TPR-like"/>
    <property type="match status" value="1"/>
</dbReference>
<feature type="chain" id="PRO_5021951270" description="Tetratricopeptide repeat protein" evidence="2">
    <location>
        <begin position="28"/>
        <end position="320"/>
    </location>
</feature>
<proteinExistence type="predicted"/>
<evidence type="ECO:0000256" key="2">
    <source>
        <dbReference type="SAM" id="SignalP"/>
    </source>
</evidence>
<gene>
    <name evidence="3" type="ORF">FNT36_00565</name>
</gene>
<dbReference type="AlphaFoldDB" id="A0A558C1P5"/>